<proteinExistence type="predicted"/>
<dbReference type="InterPro" id="IPR003368">
    <property type="entry name" value="POMP_repeat"/>
</dbReference>
<feature type="domain" description="Right handed beta helix" evidence="8">
    <location>
        <begin position="351"/>
        <end position="481"/>
    </location>
</feature>
<name>A0AAU9CB78_9BACT</name>
<dbReference type="Proteomes" id="UP001348817">
    <property type="component" value="Chromosome"/>
</dbReference>
<keyword evidence="5" id="KW-0732">Signal</keyword>
<evidence type="ECO:0000256" key="2">
    <source>
        <dbReference type="ARBA" id="ARBA00004442"/>
    </source>
</evidence>
<organism evidence="9 10">
    <name type="scientific">Fulvitalea axinellae</name>
    <dbReference type="NCBI Taxonomy" id="1182444"/>
    <lineage>
        <taxon>Bacteria</taxon>
        <taxon>Pseudomonadati</taxon>
        <taxon>Bacteroidota</taxon>
        <taxon>Cytophagia</taxon>
        <taxon>Cytophagales</taxon>
        <taxon>Persicobacteraceae</taxon>
        <taxon>Fulvitalea</taxon>
    </lineage>
</organism>
<dbReference type="GO" id="GO:0005576">
    <property type="term" value="C:extracellular region"/>
    <property type="evidence" value="ECO:0007669"/>
    <property type="project" value="UniProtKB-SubCell"/>
</dbReference>
<gene>
    <name evidence="9" type="ORF">FUAX_18580</name>
</gene>
<keyword evidence="6" id="KW-0472">Membrane</keyword>
<dbReference type="EMBL" id="AP025314">
    <property type="protein sequence ID" value="BDD09426.1"/>
    <property type="molecule type" value="Genomic_DNA"/>
</dbReference>
<protein>
    <recommendedName>
        <fullName evidence="8">Right handed beta helix domain-containing protein</fullName>
    </recommendedName>
</protein>
<accession>A0AAU9CB78</accession>
<sequence>MRKYLLFLIPCFLFGSMACKEDDDIEPVLDDFLEVRTENAENIGAGQLTLKGKILSSGGTPVEKVGFAYWKQGSLSTRKTVEAELNTVDSTFVAQISDLSSFTTYAFEAFAEDAVSKEEGDILSAKTMVAAGVTLPEVKVLDATGVSFNGAVISGELVSDGSSEQTALTFSFWEDGFENMAENLVPEMEENIGTVELDELMPGRLYKFTLLGLNELGVAYSDTLSFTTNHMIYVDVDAEGAANGSTWENAFNSIGEAFEHAVAGTELWIAEGLYSEKNLPMVRNVDVYGGFSGTELTLEDRDWENNLTIIGRTKEDFDNNQSDDYTLFITKYKHKLEQSILDGVILQYGKSDQDGAGLRCHLGSPQIRNCTFRFNKAKNKGAATYFKNSNARLENCRFEDNSSQWAAAIRVYTKNSLIIKDCVFERNEVTKDGGAIHSKESFILANSVFKDNYAKGKGGAIYMDTNSCPEMLGENIFENNDSGDKKQVVNKSKKVCE</sequence>
<reference evidence="9 10" key="1">
    <citation type="submission" date="2021-12" db="EMBL/GenBank/DDBJ databases">
        <title>Genome sequencing of bacteria with rrn-lacking chromosome and rrn-plasmid.</title>
        <authorList>
            <person name="Anda M."/>
            <person name="Iwasaki W."/>
        </authorList>
    </citation>
    <scope>NUCLEOTIDE SEQUENCE [LARGE SCALE GENOMIC DNA]</scope>
    <source>
        <strain evidence="9 10">DSM 100852</strain>
    </source>
</reference>
<dbReference type="PANTHER" id="PTHR11319:SF35">
    <property type="entry name" value="OUTER MEMBRANE PROTEIN PMPC-RELATED"/>
    <property type="match status" value="1"/>
</dbReference>
<dbReference type="InterPro" id="IPR011050">
    <property type="entry name" value="Pectin_lyase_fold/virulence"/>
</dbReference>
<dbReference type="InterPro" id="IPR039448">
    <property type="entry name" value="Beta_helix"/>
</dbReference>
<dbReference type="Pfam" id="PF13229">
    <property type="entry name" value="Beta_helix"/>
    <property type="match status" value="1"/>
</dbReference>
<dbReference type="NCBIfam" id="TIGR01376">
    <property type="entry name" value="POMP_repeat"/>
    <property type="match status" value="2"/>
</dbReference>
<evidence type="ECO:0000256" key="5">
    <source>
        <dbReference type="ARBA" id="ARBA00022729"/>
    </source>
</evidence>
<dbReference type="KEGG" id="fax:FUAX_18580"/>
<keyword evidence="7" id="KW-0998">Cell outer membrane</keyword>
<dbReference type="GO" id="GO:0009279">
    <property type="term" value="C:cell outer membrane"/>
    <property type="evidence" value="ECO:0007669"/>
    <property type="project" value="UniProtKB-SubCell"/>
</dbReference>
<dbReference type="Gene3D" id="2.160.20.10">
    <property type="entry name" value="Single-stranded right-handed beta-helix, Pectin lyase-like"/>
    <property type="match status" value="1"/>
</dbReference>
<evidence type="ECO:0000256" key="1">
    <source>
        <dbReference type="ARBA" id="ARBA00004196"/>
    </source>
</evidence>
<evidence type="ECO:0000256" key="7">
    <source>
        <dbReference type="ARBA" id="ARBA00023237"/>
    </source>
</evidence>
<dbReference type="AlphaFoldDB" id="A0AAU9CB78"/>
<dbReference type="PANTHER" id="PTHR11319">
    <property type="entry name" value="G PROTEIN-COUPLED RECEPTOR-RELATED"/>
    <property type="match status" value="1"/>
</dbReference>
<keyword evidence="4" id="KW-0964">Secreted</keyword>
<dbReference type="RefSeq" id="WP_338394628.1">
    <property type="nucleotide sequence ID" value="NZ_AP025314.1"/>
</dbReference>
<dbReference type="SUPFAM" id="SSF51126">
    <property type="entry name" value="Pectin lyase-like"/>
    <property type="match status" value="1"/>
</dbReference>
<keyword evidence="10" id="KW-1185">Reference proteome</keyword>
<evidence type="ECO:0000256" key="3">
    <source>
        <dbReference type="ARBA" id="ARBA00004613"/>
    </source>
</evidence>
<evidence type="ECO:0000259" key="8">
    <source>
        <dbReference type="Pfam" id="PF13229"/>
    </source>
</evidence>
<evidence type="ECO:0000256" key="6">
    <source>
        <dbReference type="ARBA" id="ARBA00023136"/>
    </source>
</evidence>
<evidence type="ECO:0000313" key="9">
    <source>
        <dbReference type="EMBL" id="BDD09426.1"/>
    </source>
</evidence>
<dbReference type="PROSITE" id="PS51257">
    <property type="entry name" value="PROKAR_LIPOPROTEIN"/>
    <property type="match status" value="1"/>
</dbReference>
<dbReference type="InterPro" id="IPR012334">
    <property type="entry name" value="Pectin_lyas_fold"/>
</dbReference>
<evidence type="ECO:0000256" key="4">
    <source>
        <dbReference type="ARBA" id="ARBA00022525"/>
    </source>
</evidence>
<comment type="subcellular location">
    <subcellularLocation>
        <location evidence="1">Cell envelope</location>
    </subcellularLocation>
    <subcellularLocation>
        <location evidence="2">Cell outer membrane</location>
    </subcellularLocation>
    <subcellularLocation>
        <location evidence="3">Secreted</location>
    </subcellularLocation>
</comment>
<evidence type="ECO:0000313" key="10">
    <source>
        <dbReference type="Proteomes" id="UP001348817"/>
    </source>
</evidence>